<dbReference type="OrthoDB" id="8658549at2"/>
<accession>A0A4V4R8J8</accession>
<reference evidence="2 3" key="1">
    <citation type="submission" date="2018-10" db="EMBL/GenBank/DDBJ databases">
        <title>Pseudomonas leptonychotis sp. nov., isolated from Weddell seals in Antarctica.</title>
        <authorList>
            <person name="Novakova D."/>
            <person name="Svec P."/>
            <person name="Kralova S."/>
            <person name="Kristofova L."/>
            <person name="Zeman M."/>
            <person name="Pantucek R."/>
            <person name="Maslanova I."/>
            <person name="Sedlacek I."/>
        </authorList>
    </citation>
    <scope>NUCLEOTIDE SEQUENCE [LARGE SCALE GENOMIC DNA]</scope>
    <source>
        <strain evidence="2 3">CCM 8849</strain>
    </source>
</reference>
<comment type="caution">
    <text evidence="2">The sequence shown here is derived from an EMBL/GenBank/DDBJ whole genome shotgun (WGS) entry which is preliminary data.</text>
</comment>
<feature type="region of interest" description="Disordered" evidence="1">
    <location>
        <begin position="128"/>
        <end position="147"/>
    </location>
</feature>
<dbReference type="Proteomes" id="UP000307541">
    <property type="component" value="Unassembled WGS sequence"/>
</dbReference>
<proteinExistence type="predicted"/>
<protein>
    <submittedName>
        <fullName evidence="2">LysB family phage lysis regulatory protein</fullName>
    </submittedName>
</protein>
<organism evidence="2 3">
    <name type="scientific">Pseudomonas leptonychotis</name>
    <dbReference type="NCBI Taxonomy" id="2448482"/>
    <lineage>
        <taxon>Bacteria</taxon>
        <taxon>Pseudomonadati</taxon>
        <taxon>Pseudomonadota</taxon>
        <taxon>Gammaproteobacteria</taxon>
        <taxon>Pseudomonadales</taxon>
        <taxon>Pseudomonadaceae</taxon>
        <taxon>Pseudomonas</taxon>
    </lineage>
</organism>
<dbReference type="AlphaFoldDB" id="A0A4V4R8J8"/>
<name>A0A4V4R8J8_9PSED</name>
<evidence type="ECO:0000313" key="2">
    <source>
        <dbReference type="EMBL" id="TIH10834.1"/>
    </source>
</evidence>
<keyword evidence="3" id="KW-1185">Reference proteome</keyword>
<dbReference type="InterPro" id="IPR020000">
    <property type="entry name" value="Phage_P2_LysB"/>
</dbReference>
<dbReference type="EMBL" id="RFLV01000001">
    <property type="protein sequence ID" value="TIH10834.1"/>
    <property type="molecule type" value="Genomic_DNA"/>
</dbReference>
<dbReference type="NCBIfam" id="TIGR03495">
    <property type="entry name" value="phage_LysB"/>
    <property type="match status" value="1"/>
</dbReference>
<gene>
    <name evidence="2" type="ORF">D8779_09205</name>
</gene>
<sequence>MTTLRQLGYGLALFAALGLLAWGQYQQGQAVDARETLAAERQLQAEQRIERQATTITAMAATLEAERTAQTALRTTQNQLRQGISQREQQIEALKRENSDLRAWATQPLPSAAQRLRKRPAISGANAYRDWLSGSGAVQPATQQPER</sequence>
<evidence type="ECO:0000256" key="1">
    <source>
        <dbReference type="SAM" id="MobiDB-lite"/>
    </source>
</evidence>
<evidence type="ECO:0000313" key="3">
    <source>
        <dbReference type="Proteomes" id="UP000307541"/>
    </source>
</evidence>